<dbReference type="Proteomes" id="UP000014500">
    <property type="component" value="Unassembled WGS sequence"/>
</dbReference>
<keyword evidence="3" id="KW-1185">Reference proteome</keyword>
<dbReference type="AlphaFoldDB" id="T1JC68"/>
<dbReference type="OMA" id="NTCKHIT"/>
<evidence type="ECO:0000259" key="1">
    <source>
        <dbReference type="Pfam" id="PF21787"/>
    </source>
</evidence>
<dbReference type="InterPro" id="IPR048365">
    <property type="entry name" value="TNP-like_RNaseH_N"/>
</dbReference>
<protein>
    <recommendedName>
        <fullName evidence="1">Transposable element P transposase-like RNase H domain-containing protein</fullName>
    </recommendedName>
</protein>
<feature type="domain" description="Transposable element P transposase-like RNase H" evidence="1">
    <location>
        <begin position="84"/>
        <end position="219"/>
    </location>
</feature>
<dbReference type="Pfam" id="PF21787">
    <property type="entry name" value="TNP-like_RNaseH_N"/>
    <property type="match status" value="1"/>
</dbReference>
<name>T1JC68_STRMM</name>
<accession>T1JC68</accession>
<dbReference type="eggNOG" id="ENOG502S2H8">
    <property type="taxonomic scope" value="Eukaryota"/>
</dbReference>
<reference evidence="3" key="1">
    <citation type="submission" date="2011-05" db="EMBL/GenBank/DDBJ databases">
        <authorList>
            <person name="Richards S.R."/>
            <person name="Qu J."/>
            <person name="Jiang H."/>
            <person name="Jhangiani S.N."/>
            <person name="Agravi P."/>
            <person name="Goodspeed R."/>
            <person name="Gross S."/>
            <person name="Mandapat C."/>
            <person name="Jackson L."/>
            <person name="Mathew T."/>
            <person name="Pu L."/>
            <person name="Thornton R."/>
            <person name="Saada N."/>
            <person name="Wilczek-Boney K.B."/>
            <person name="Lee S."/>
            <person name="Kovar C."/>
            <person name="Wu Y."/>
            <person name="Scherer S.E."/>
            <person name="Worley K.C."/>
            <person name="Muzny D.M."/>
            <person name="Gibbs R."/>
        </authorList>
    </citation>
    <scope>NUCLEOTIDE SEQUENCE</scope>
    <source>
        <strain evidence="3">Brora</strain>
    </source>
</reference>
<dbReference type="EMBL" id="JH432061">
    <property type="status" value="NOT_ANNOTATED_CDS"/>
    <property type="molecule type" value="Genomic_DNA"/>
</dbReference>
<dbReference type="EnsemblMetazoa" id="SMAR011377-RA">
    <property type="protein sequence ID" value="SMAR011377-PA"/>
    <property type="gene ID" value="SMAR011377"/>
</dbReference>
<evidence type="ECO:0000313" key="2">
    <source>
        <dbReference type="EnsemblMetazoa" id="SMAR011377-PA"/>
    </source>
</evidence>
<dbReference type="PhylomeDB" id="T1JC68"/>
<reference evidence="2" key="2">
    <citation type="submission" date="2015-02" db="UniProtKB">
        <authorList>
            <consortium name="EnsemblMetazoa"/>
        </authorList>
    </citation>
    <scope>IDENTIFICATION</scope>
</reference>
<proteinExistence type="predicted"/>
<sequence>MPPEFCDIIPKFKMIIKMMVKKSNCLKSKFGARGMRYSSEFLLECALLLIKFPKGYKHCLNHKLLPLPTTRTLHRLLRGLKCGFGINKNAILAIKQHFAAKLMNEQFGVLIFDEVKLRETVNYEKSSQSFSGFVDFGDFTPEESKTQLANHALVFLFVPLLEKWVQPVACFAARGATSGKILAKLIISLIIELESANAKVVGIVNDGSTSNKLAWKELGISGKVNSIKNKFPNPYDKKRSVFALGDYVHEWKCIRNHIEKTKNV</sequence>
<organism evidence="2 3">
    <name type="scientific">Strigamia maritima</name>
    <name type="common">European centipede</name>
    <name type="synonym">Geophilus maritimus</name>
    <dbReference type="NCBI Taxonomy" id="126957"/>
    <lineage>
        <taxon>Eukaryota</taxon>
        <taxon>Metazoa</taxon>
        <taxon>Ecdysozoa</taxon>
        <taxon>Arthropoda</taxon>
        <taxon>Myriapoda</taxon>
        <taxon>Chilopoda</taxon>
        <taxon>Pleurostigmophora</taxon>
        <taxon>Geophilomorpha</taxon>
        <taxon>Linotaeniidae</taxon>
        <taxon>Strigamia</taxon>
    </lineage>
</organism>
<evidence type="ECO:0000313" key="3">
    <source>
        <dbReference type="Proteomes" id="UP000014500"/>
    </source>
</evidence>
<dbReference type="HOGENOM" id="CLU_063521_1_0_1"/>